<feature type="chain" id="PRO_5003658807" evidence="1">
    <location>
        <begin position="25"/>
        <end position="177"/>
    </location>
</feature>
<comment type="caution">
    <text evidence="2">The sequence shown here is derived from an EMBL/GenBank/DDBJ whole genome shotgun (WGS) entry which is preliminary data.</text>
</comment>
<evidence type="ECO:0000313" key="2">
    <source>
        <dbReference type="EMBL" id="CCF48693.1"/>
    </source>
</evidence>
<reference evidence="2 3" key="1">
    <citation type="journal article" date="2012" name="Plant Cell">
        <title>Genome comparison of barley and maize smut fungi reveals targeted loss of RNA silencing components and species-specific presence of transposable elements.</title>
        <authorList>
            <person name="Laurie J.D."/>
            <person name="Ali S."/>
            <person name="Linning R."/>
            <person name="Mannhaupt G."/>
            <person name="Wong P."/>
            <person name="Gueldener U."/>
            <person name="Muensterkoetter M."/>
            <person name="Moore R."/>
            <person name="Kahmann R."/>
            <person name="Bakkeren G."/>
            <person name="Schirawski J."/>
        </authorList>
    </citation>
    <scope>NUCLEOTIDE SEQUENCE [LARGE SCALE GENOMIC DNA]</scope>
    <source>
        <strain evidence="3">Uh4875-4</strain>
    </source>
</reference>
<dbReference type="Proteomes" id="UP000006174">
    <property type="component" value="Unassembled WGS sequence"/>
</dbReference>
<dbReference type="HOGENOM" id="CLU_1533720_0_0_1"/>
<dbReference type="AlphaFoldDB" id="I2FP50"/>
<feature type="signal peptide" evidence="1">
    <location>
        <begin position="1"/>
        <end position="24"/>
    </location>
</feature>
<evidence type="ECO:0000256" key="1">
    <source>
        <dbReference type="SAM" id="SignalP"/>
    </source>
</evidence>
<protein>
    <submittedName>
        <fullName evidence="2">Uncharacterized protein</fullName>
    </submittedName>
</protein>
<sequence length="177" mass="19715">MAPRHTRIVFLLLLVAIHAVGVLSAGASSSSGSGSVYIPEVNNQMFLAAEEDQIKALSSGEHTYFSKGRRKFSDNPSFANRALELAKQHGVRSVGESAQEHYFYSIIRPNTALGKDMGLKEKLGEDGYVSVLWEHNKNWEKPTIIDASDAFSSSKGRDRSFIWKLDRFKDVLERAPK</sequence>
<proteinExistence type="predicted"/>
<evidence type="ECO:0000313" key="3">
    <source>
        <dbReference type="Proteomes" id="UP000006174"/>
    </source>
</evidence>
<name>I2FP50_USTHO</name>
<dbReference type="EMBL" id="CAGI01000136">
    <property type="protein sequence ID" value="CCF48693.1"/>
    <property type="molecule type" value="Genomic_DNA"/>
</dbReference>
<keyword evidence="1" id="KW-0732">Signal</keyword>
<gene>
    <name evidence="2" type="ORF">UHOR_06592</name>
</gene>
<keyword evidence="3" id="KW-1185">Reference proteome</keyword>
<organism evidence="2 3">
    <name type="scientific">Ustilago hordei</name>
    <name type="common">Barley covered smut fungus</name>
    <dbReference type="NCBI Taxonomy" id="120017"/>
    <lineage>
        <taxon>Eukaryota</taxon>
        <taxon>Fungi</taxon>
        <taxon>Dikarya</taxon>
        <taxon>Basidiomycota</taxon>
        <taxon>Ustilaginomycotina</taxon>
        <taxon>Ustilaginomycetes</taxon>
        <taxon>Ustilaginales</taxon>
        <taxon>Ustilaginaceae</taxon>
        <taxon>Ustilago</taxon>
    </lineage>
</organism>
<accession>I2FP50</accession>